<organism evidence="3">
    <name type="scientific">Rhipicephalus microplus</name>
    <name type="common">Cattle tick</name>
    <name type="synonym">Boophilus microplus</name>
    <dbReference type="NCBI Taxonomy" id="6941"/>
    <lineage>
        <taxon>Eukaryota</taxon>
        <taxon>Metazoa</taxon>
        <taxon>Ecdysozoa</taxon>
        <taxon>Arthropoda</taxon>
        <taxon>Chelicerata</taxon>
        <taxon>Arachnida</taxon>
        <taxon>Acari</taxon>
        <taxon>Parasitiformes</taxon>
        <taxon>Ixodida</taxon>
        <taxon>Ixodoidea</taxon>
        <taxon>Ixodidae</taxon>
        <taxon>Rhipicephalinae</taxon>
        <taxon>Rhipicephalus</taxon>
        <taxon>Boophilus</taxon>
    </lineage>
</organism>
<protein>
    <submittedName>
        <fullName evidence="3">Putative 11beta-hydroxysteroid dehydrogenase type 1</fullName>
    </submittedName>
</protein>
<reference evidence="3" key="1">
    <citation type="submission" date="2019-09" db="EMBL/GenBank/DDBJ databases">
        <title>Organ-specific transcriptomic study of the physiology of the cattle tick, Rhipicephalus microplus.</title>
        <authorList>
            <person name="Tirloni L."/>
            <person name="Braz G."/>
            <person name="Gandara A.C.P."/>
            <person name="Sabadin G.A."/>
            <person name="da Silva R.M."/>
            <person name="Guizzo M.G."/>
            <person name="Machado J.A."/>
            <person name="Costa E.P."/>
            <person name="Gomes H.F."/>
            <person name="Moraes J."/>
            <person name="Mota M.B.S."/>
            <person name="Mesquita R.D."/>
            <person name="Alvarenga P.H."/>
            <person name="Alves F."/>
            <person name="Seixas A."/>
            <person name="da Fonseca R.N."/>
            <person name="Fogaca A."/>
            <person name="Logullo C."/>
            <person name="Tanaka A."/>
            <person name="Daffre S."/>
            <person name="Termignoni C."/>
            <person name="Vaz I.S.Jr."/>
            <person name="Oliveira P.L."/>
            <person name="Ribeiro J.M."/>
        </authorList>
    </citation>
    <scope>NUCLEOTIDE SEQUENCE</scope>
    <source>
        <strain evidence="3">Porto Alegre</strain>
    </source>
</reference>
<dbReference type="Gene3D" id="3.40.50.720">
    <property type="entry name" value="NAD(P)-binding Rossmann-like Domain"/>
    <property type="match status" value="1"/>
</dbReference>
<dbReference type="PRINTS" id="PR00080">
    <property type="entry name" value="SDRFAMILY"/>
</dbReference>
<dbReference type="AlphaFoldDB" id="A0A6M2CMC9"/>
<dbReference type="PANTHER" id="PTHR44269:SF2">
    <property type="entry name" value="DEHYDROGENASE_REDUCTASE SDR FAMILY MEMBER 7"/>
    <property type="match status" value="1"/>
</dbReference>
<keyword evidence="1" id="KW-0560">Oxidoreductase</keyword>
<evidence type="ECO:0000256" key="1">
    <source>
        <dbReference type="ARBA" id="ARBA00023002"/>
    </source>
</evidence>
<dbReference type="InterPro" id="IPR020904">
    <property type="entry name" value="Sc_DH/Rdtase_CS"/>
</dbReference>
<dbReference type="PANTHER" id="PTHR44269">
    <property type="entry name" value="DEHYDROGENASE/REDUCTASE SDR FAMILY MEMBER 7-RELATED"/>
    <property type="match status" value="1"/>
</dbReference>
<dbReference type="InterPro" id="IPR053011">
    <property type="entry name" value="SDR_family_member_7"/>
</dbReference>
<dbReference type="GO" id="GO:0016491">
    <property type="term" value="F:oxidoreductase activity"/>
    <property type="evidence" value="ECO:0007669"/>
    <property type="project" value="UniProtKB-KW"/>
</dbReference>
<dbReference type="PROSITE" id="PS00061">
    <property type="entry name" value="ADH_SHORT"/>
    <property type="match status" value="1"/>
</dbReference>
<evidence type="ECO:0000256" key="2">
    <source>
        <dbReference type="RuleBase" id="RU000363"/>
    </source>
</evidence>
<dbReference type="InterPro" id="IPR036291">
    <property type="entry name" value="NAD(P)-bd_dom_sf"/>
</dbReference>
<dbReference type="EMBL" id="GHWJ01001973">
    <property type="protein sequence ID" value="NOV34710.1"/>
    <property type="molecule type" value="Transcribed_RNA"/>
</dbReference>
<dbReference type="PRINTS" id="PR00081">
    <property type="entry name" value="GDHRDH"/>
</dbReference>
<dbReference type="SUPFAM" id="SSF51735">
    <property type="entry name" value="NAD(P)-binding Rossmann-fold domains"/>
    <property type="match status" value="1"/>
</dbReference>
<comment type="similarity">
    <text evidence="2">Belongs to the short-chain dehydrogenases/reductases (SDR) family.</text>
</comment>
<dbReference type="VEuPathDB" id="VectorBase:LOC119175042"/>
<proteinExistence type="inferred from homology"/>
<accession>A0A6M2CMC9</accession>
<sequence>MIIAALSLPLLLVCAAIALFAVWLKRADGDLTLLFCEKFGVSPASLQGKVVWITGASSGIGEWLSYKLAKVGAKLVISGTNRQRLQAVHDRCLELKSHCEVLVLPFNLADISCHADQFKKVLDCYGAVDVLVNNAGICTLKHFEECTIEEDKAMFEVNVFGHVSLTRLVLVNATEAGRKVHIVATSSISGTQGSCVAPVYAATKHAIQGYFESVMVQGQVTGMIDVTIVCPGPVLTPLMDNAHGSISDEPAQKVAGVLLPDRCAELMSVAIANKLNTVWICENPVLVLFYWNQYVPGIYQRYIVSRLPWNKAGVHKKKK</sequence>
<dbReference type="OrthoDB" id="6484588at2759"/>
<dbReference type="Pfam" id="PF00106">
    <property type="entry name" value="adh_short"/>
    <property type="match status" value="1"/>
</dbReference>
<evidence type="ECO:0000313" key="3">
    <source>
        <dbReference type="EMBL" id="NOV34710.1"/>
    </source>
</evidence>
<dbReference type="InterPro" id="IPR002347">
    <property type="entry name" value="SDR_fam"/>
</dbReference>
<name>A0A6M2CMC9_RHIMP</name>